<feature type="transmembrane region" description="Helical" evidence="2">
    <location>
        <begin position="20"/>
        <end position="42"/>
    </location>
</feature>
<comment type="caution">
    <text evidence="3">The sequence shown here is derived from an EMBL/GenBank/DDBJ whole genome shotgun (WGS) entry which is preliminary data.</text>
</comment>
<evidence type="ECO:0000313" key="3">
    <source>
        <dbReference type="EMBL" id="CAH1798986.1"/>
    </source>
</evidence>
<keyword evidence="2" id="KW-0472">Membrane</keyword>
<keyword evidence="2" id="KW-0812">Transmembrane</keyword>
<keyword evidence="4" id="KW-1185">Reference proteome</keyword>
<evidence type="ECO:0000256" key="1">
    <source>
        <dbReference type="SAM" id="MobiDB-lite"/>
    </source>
</evidence>
<feature type="non-terminal residue" evidence="3">
    <location>
        <position position="148"/>
    </location>
</feature>
<organism evidence="3 4">
    <name type="scientific">Owenia fusiformis</name>
    <name type="common">Polychaete worm</name>
    <dbReference type="NCBI Taxonomy" id="6347"/>
    <lineage>
        <taxon>Eukaryota</taxon>
        <taxon>Metazoa</taxon>
        <taxon>Spiralia</taxon>
        <taxon>Lophotrochozoa</taxon>
        <taxon>Annelida</taxon>
        <taxon>Polychaeta</taxon>
        <taxon>Sedentaria</taxon>
        <taxon>Canalipalpata</taxon>
        <taxon>Sabellida</taxon>
        <taxon>Oweniida</taxon>
        <taxon>Oweniidae</taxon>
        <taxon>Owenia</taxon>
    </lineage>
</organism>
<dbReference type="Proteomes" id="UP000749559">
    <property type="component" value="Unassembled WGS sequence"/>
</dbReference>
<dbReference type="AlphaFoldDB" id="A0A8S4PXH8"/>
<name>A0A8S4PXH8_OWEFU</name>
<gene>
    <name evidence="3" type="ORF">OFUS_LOCUS23054</name>
</gene>
<proteinExistence type="predicted"/>
<feature type="non-terminal residue" evidence="3">
    <location>
        <position position="1"/>
    </location>
</feature>
<evidence type="ECO:0000256" key="2">
    <source>
        <dbReference type="SAM" id="Phobius"/>
    </source>
</evidence>
<accession>A0A8S4PXH8</accession>
<feature type="compositionally biased region" description="Basic and acidic residues" evidence="1">
    <location>
        <begin position="52"/>
        <end position="61"/>
    </location>
</feature>
<keyword evidence="2" id="KW-1133">Transmembrane helix</keyword>
<dbReference type="EMBL" id="CAIIXF020000011">
    <property type="protein sequence ID" value="CAH1798986.1"/>
    <property type="molecule type" value="Genomic_DNA"/>
</dbReference>
<protein>
    <submittedName>
        <fullName evidence="3">Uncharacterized protein</fullName>
    </submittedName>
</protein>
<feature type="region of interest" description="Disordered" evidence="1">
    <location>
        <begin position="51"/>
        <end position="73"/>
    </location>
</feature>
<evidence type="ECO:0000313" key="4">
    <source>
        <dbReference type="Proteomes" id="UP000749559"/>
    </source>
</evidence>
<reference evidence="3" key="1">
    <citation type="submission" date="2022-03" db="EMBL/GenBank/DDBJ databases">
        <authorList>
            <person name="Martin C."/>
        </authorList>
    </citation>
    <scope>NUCLEOTIDE SEQUENCE</scope>
</reference>
<sequence>LGGSQECTRQPNTNQHVGSIIGVAIGGALCILILIVIIAVLLRRNKSFRNTSESKMDKDYQNMESLPSGRPEQSIEYDEIEMEPSLDIGQISDRQATVEPEYVNTGSKASEQMHEINGQTSTYLDQAETIQDGVQVDNADNHVYEQLK</sequence>